<evidence type="ECO:0000259" key="1">
    <source>
        <dbReference type="Pfam" id="PF02698"/>
    </source>
</evidence>
<dbReference type="InterPro" id="IPR051599">
    <property type="entry name" value="Cell_Envelope_Assoc"/>
</dbReference>
<gene>
    <name evidence="2" type="ORF">Cch01nite_21370</name>
</gene>
<name>A0A919U007_9CELL</name>
<dbReference type="Pfam" id="PF02698">
    <property type="entry name" value="DUF218"/>
    <property type="match status" value="1"/>
</dbReference>
<dbReference type="PANTHER" id="PTHR30336:SF6">
    <property type="entry name" value="INTEGRAL MEMBRANE PROTEIN"/>
    <property type="match status" value="1"/>
</dbReference>
<reference evidence="2" key="1">
    <citation type="submission" date="2021-01" db="EMBL/GenBank/DDBJ databases">
        <title>Whole genome shotgun sequence of Cellulomonas chitinilytica NBRC 110799.</title>
        <authorList>
            <person name="Komaki H."/>
            <person name="Tamura T."/>
        </authorList>
    </citation>
    <scope>NUCLEOTIDE SEQUENCE</scope>
    <source>
        <strain evidence="2">NBRC 110799</strain>
    </source>
</reference>
<dbReference type="GO" id="GO:0005886">
    <property type="term" value="C:plasma membrane"/>
    <property type="evidence" value="ECO:0007669"/>
    <property type="project" value="TreeGrafter"/>
</dbReference>
<sequence length="230" mass="24132">MTTAPPPRRSRRRLVAVVAAALVLVVAAPVLWVQAVGQSRVRDAGDVPDRPVALVLGAGLRPDGSPSTYLRRRLEAARRLYADGTVRVVLVSGDSTTRWHDEPTAMRGWLVDHGVPDAAVVSDFAGVDTHDTCVRAHDVFGVTGAVVVTQDYHLRRALFSCGAAGIDVVGVGVSSRSVEPAKAAMYRVRELPASGRAAFDALTHRAPRFGGPPETGVSDALALAGSESAG</sequence>
<dbReference type="EMBL" id="BONK01000006">
    <property type="protein sequence ID" value="GIG21413.1"/>
    <property type="molecule type" value="Genomic_DNA"/>
</dbReference>
<dbReference type="RefSeq" id="WP_203753109.1">
    <property type="nucleotide sequence ID" value="NZ_BONK01000006.1"/>
</dbReference>
<dbReference type="PANTHER" id="PTHR30336">
    <property type="entry name" value="INNER MEMBRANE PROTEIN, PROBABLE PERMEASE"/>
    <property type="match status" value="1"/>
</dbReference>
<dbReference type="Proteomes" id="UP000632740">
    <property type="component" value="Unassembled WGS sequence"/>
</dbReference>
<keyword evidence="3" id="KW-1185">Reference proteome</keyword>
<dbReference type="InterPro" id="IPR003848">
    <property type="entry name" value="DUF218"/>
</dbReference>
<comment type="caution">
    <text evidence="2">The sequence shown here is derived from an EMBL/GenBank/DDBJ whole genome shotgun (WGS) entry which is preliminary data.</text>
</comment>
<feature type="domain" description="DUF218" evidence="1">
    <location>
        <begin position="52"/>
        <end position="184"/>
    </location>
</feature>
<evidence type="ECO:0000313" key="2">
    <source>
        <dbReference type="EMBL" id="GIG21413.1"/>
    </source>
</evidence>
<evidence type="ECO:0000313" key="3">
    <source>
        <dbReference type="Proteomes" id="UP000632740"/>
    </source>
</evidence>
<dbReference type="InterPro" id="IPR006311">
    <property type="entry name" value="TAT_signal"/>
</dbReference>
<dbReference type="CDD" id="cd06259">
    <property type="entry name" value="YdcF-like"/>
    <property type="match status" value="1"/>
</dbReference>
<dbReference type="PROSITE" id="PS51318">
    <property type="entry name" value="TAT"/>
    <property type="match status" value="1"/>
</dbReference>
<accession>A0A919U007</accession>
<dbReference type="AlphaFoldDB" id="A0A919U007"/>
<proteinExistence type="predicted"/>
<organism evidence="2 3">
    <name type="scientific">Cellulomonas chitinilytica</name>
    <dbReference type="NCBI Taxonomy" id="398759"/>
    <lineage>
        <taxon>Bacteria</taxon>
        <taxon>Bacillati</taxon>
        <taxon>Actinomycetota</taxon>
        <taxon>Actinomycetes</taxon>
        <taxon>Micrococcales</taxon>
        <taxon>Cellulomonadaceae</taxon>
        <taxon>Cellulomonas</taxon>
    </lineage>
</organism>
<protein>
    <submittedName>
        <fullName evidence="2">Membrane protein</fullName>
    </submittedName>
</protein>